<keyword evidence="5 6" id="KW-0002">3D-structure</keyword>
<dbReference type="PDB" id="6WUM">
    <property type="method" value="EM"/>
    <property type="resolution" value="3.60 A"/>
    <property type="chains" value="A/E=1-333"/>
</dbReference>
<dbReference type="InParanoid" id="G2QAT9"/>
<dbReference type="InterPro" id="IPR012336">
    <property type="entry name" value="Thioredoxin-like_fold"/>
</dbReference>
<dbReference type="EMBL" id="CP003003">
    <property type="protein sequence ID" value="AEO55931.1"/>
    <property type="molecule type" value="Genomic_DNA"/>
</dbReference>
<keyword evidence="4" id="KW-1185">Reference proteome</keyword>
<evidence type="ECO:0000313" key="4">
    <source>
        <dbReference type="Proteomes" id="UP000007322"/>
    </source>
</evidence>
<dbReference type="EMDB" id="EMD-21917"/>
<dbReference type="RefSeq" id="XP_003661176.1">
    <property type="nucleotide sequence ID" value="XM_003661128.1"/>
</dbReference>
<accession>G2QAT9</accession>
<dbReference type="GO" id="GO:0001401">
    <property type="term" value="C:SAM complex"/>
    <property type="evidence" value="ECO:0007669"/>
    <property type="project" value="TreeGrafter"/>
</dbReference>
<protein>
    <recommendedName>
        <fullName evidence="7">Thioredoxin-like fold domain-containing protein</fullName>
    </recommendedName>
</protein>
<reference evidence="3 4" key="1">
    <citation type="journal article" date="2011" name="Nat. Biotechnol.">
        <title>Comparative genomic analysis of the thermophilic biomass-degrading fungi Myceliophthora thermophila and Thielavia terrestris.</title>
        <authorList>
            <person name="Berka R.M."/>
            <person name="Grigoriev I.V."/>
            <person name="Otillar R."/>
            <person name="Salamov A."/>
            <person name="Grimwood J."/>
            <person name="Reid I."/>
            <person name="Ishmael N."/>
            <person name="John T."/>
            <person name="Darmond C."/>
            <person name="Moisan M.-C."/>
            <person name="Henrissat B."/>
            <person name="Coutinho P.M."/>
            <person name="Lombard V."/>
            <person name="Natvig D.O."/>
            <person name="Lindquist E."/>
            <person name="Schmutz J."/>
            <person name="Lucas S."/>
            <person name="Harris P."/>
            <person name="Powlowski J."/>
            <person name="Bellemare A."/>
            <person name="Taylor D."/>
            <person name="Butler G."/>
            <person name="de Vries R.P."/>
            <person name="Allijn I.E."/>
            <person name="van den Brink J."/>
            <person name="Ushinsky S."/>
            <person name="Storms R."/>
            <person name="Powell A.J."/>
            <person name="Paulsen I.T."/>
            <person name="Elbourne L.D.H."/>
            <person name="Baker S.E."/>
            <person name="Magnuson J."/>
            <person name="LaBoissiere S."/>
            <person name="Clutterbuck A.J."/>
            <person name="Martinez D."/>
            <person name="Wogulis M."/>
            <person name="de Leon A.L."/>
            <person name="Rey M.W."/>
            <person name="Tsang A."/>
        </authorList>
    </citation>
    <scope>NUCLEOTIDE SEQUENCE [LARGE SCALE GENOMIC DNA]</scope>
    <source>
        <strain evidence="4">ATCC 42464 / BCRC 31852 / DSM 1799</strain>
    </source>
</reference>
<dbReference type="OrthoDB" id="198787at2759"/>
<dbReference type="SMR" id="G2QAT9"/>
<evidence type="ECO:0000259" key="2">
    <source>
        <dbReference type="Pfam" id="PF17172"/>
    </source>
</evidence>
<evidence type="ECO:0007829" key="5">
    <source>
        <dbReference type="PDB" id="6WUH"/>
    </source>
</evidence>
<evidence type="ECO:0007829" key="6">
    <source>
        <dbReference type="PDB" id="6WUJ"/>
    </source>
</evidence>
<feature type="domain" description="Thioredoxin-like fold" evidence="2">
    <location>
        <begin position="70"/>
        <end position="177"/>
    </location>
</feature>
<dbReference type="PDB" id="6WUL">
    <property type="method" value="EM"/>
    <property type="resolution" value="3.20 A"/>
    <property type="chains" value="A/D=1-333"/>
</dbReference>
<reference evidence="5 6" key="2">
    <citation type="journal article" date="2020" name="Nat. Commun.">
        <title>Structural insight into mitochondrial beta-barrel outer membrane protein biogenesis.</title>
        <authorList>
            <person name="Diederichs K.A."/>
            <person name="Ni X."/>
            <person name="Rollauer S.E."/>
            <person name="Botos I."/>
            <person name="Tan X."/>
            <person name="King M.S."/>
            <person name="Kunji E.R.S."/>
            <person name="Jiang J."/>
            <person name="Buchanan S.K."/>
        </authorList>
    </citation>
    <scope>STRUCTURE BY ELECTRON MICROSCOPY (3.00 ANGSTROMS)</scope>
</reference>
<evidence type="ECO:0000259" key="1">
    <source>
        <dbReference type="Pfam" id="PF17171"/>
    </source>
</evidence>
<dbReference type="Proteomes" id="UP000007322">
    <property type="component" value="Chromosome 2"/>
</dbReference>
<evidence type="ECO:0008006" key="7">
    <source>
        <dbReference type="Google" id="ProtNLM"/>
    </source>
</evidence>
<evidence type="ECO:0000313" key="3">
    <source>
        <dbReference type="EMBL" id="AEO55931.1"/>
    </source>
</evidence>
<organism evidence="3 4">
    <name type="scientific">Thermothelomyces thermophilus (strain ATCC 42464 / BCRC 31852 / DSM 1799)</name>
    <name type="common">Sporotrichum thermophile</name>
    <dbReference type="NCBI Taxonomy" id="573729"/>
    <lineage>
        <taxon>Eukaryota</taxon>
        <taxon>Fungi</taxon>
        <taxon>Dikarya</taxon>
        <taxon>Ascomycota</taxon>
        <taxon>Pezizomycotina</taxon>
        <taxon>Sordariomycetes</taxon>
        <taxon>Sordariomycetidae</taxon>
        <taxon>Sordariales</taxon>
        <taxon>Chaetomiaceae</taxon>
        <taxon>Thermothelomyces</taxon>
    </lineage>
</organism>
<dbReference type="EMDB" id="EMD-21918"/>
<sequence length="333" mass="36753">MASIPSAAPSWRKMQIPRPLQRLFDYFPLRIYEPNELPERSQQLTSGDLPTLYVFSTDSDARLGLPSFNPGCLKWQTLLRLANLDFRILPSTNHSSPTGSLPFLLPPRTSPTASPAPIPASGLLSFARKNPWRPGKAADLDLGHLDADLPPRAQAYLALITHSLRNAWLCALYLDPTHDALLRRLYVDPASSSRAVRAALLHQLRRAAAEQVATASSGGGKIVSLAPVDSADGIDEEAVYRSARDALDALASLLRESETAWFFGTERPGSFDAALFSYTHLMVEYMSEEEDTESAKGRVSLGRMVKEAGNGELAEHRERMLGVAWPEWDGYRR</sequence>
<gene>
    <name evidence="3" type="ORF">MYCTH_2142789</name>
</gene>
<dbReference type="HOGENOM" id="CLU_055680_0_0_1"/>
<dbReference type="AlphaFoldDB" id="G2QAT9"/>
<dbReference type="PDB" id="6WUN">
    <property type="method" value="EM"/>
    <property type="resolution" value="3.90 A"/>
    <property type="chains" value="A/C=1-333"/>
</dbReference>
<dbReference type="STRING" id="573729.G2QAT9"/>
<dbReference type="Pfam" id="PF17171">
    <property type="entry name" value="GST_C_6"/>
    <property type="match status" value="1"/>
</dbReference>
<dbReference type="TCDB" id="1.B.33.3.12">
    <property type="family name" value="the outer membrane protein insertion porin (bam complex) (ompip) family"/>
</dbReference>
<dbReference type="InterPro" id="IPR033468">
    <property type="entry name" value="Metaxin_GST"/>
</dbReference>
<dbReference type="PDB" id="6WUJ">
    <property type="method" value="EM"/>
    <property type="resolution" value="3.70 A"/>
    <property type="chains" value="A=1-333"/>
</dbReference>
<dbReference type="EMDB" id="EMD-21914"/>
<dbReference type="EMDB" id="EMD-21915"/>
<dbReference type="InterPro" id="IPR050931">
    <property type="entry name" value="Mito_Protein_Transport_Metaxin"/>
</dbReference>
<dbReference type="EMDB" id="EMD-21913"/>
<proteinExistence type="evidence at protein level"/>
<dbReference type="Pfam" id="PF17172">
    <property type="entry name" value="GST_N_4"/>
    <property type="match status" value="1"/>
</dbReference>
<dbReference type="PDB" id="6WUT">
    <property type="method" value="EM"/>
    <property type="resolution" value="3.00 A"/>
    <property type="chains" value="A=1-333"/>
</dbReference>
<dbReference type="KEGG" id="mtm:MYCTH_2142789"/>
<dbReference type="GO" id="GO:0007005">
    <property type="term" value="P:mitochondrion organization"/>
    <property type="evidence" value="ECO:0007669"/>
    <property type="project" value="TreeGrafter"/>
</dbReference>
<dbReference type="eggNOG" id="KOG3028">
    <property type="taxonomic scope" value="Eukaryota"/>
</dbReference>
<feature type="domain" description="Metaxin glutathione S-transferase" evidence="1">
    <location>
        <begin position="243"/>
        <end position="320"/>
    </location>
</feature>
<dbReference type="PANTHER" id="PTHR12289:SF44">
    <property type="entry name" value="OUTER MEMBRANE PROTEIN (SAM35), PUTATIVE (AFU_ORTHOLOGUE AFUA_1G13180)-RELATED"/>
    <property type="match status" value="1"/>
</dbReference>
<name>G2QAT9_THET4</name>
<dbReference type="PDB" id="6WUH">
    <property type="method" value="EM"/>
    <property type="resolution" value="3.40 A"/>
    <property type="chains" value="A=1-333"/>
</dbReference>
<dbReference type="PANTHER" id="PTHR12289">
    <property type="entry name" value="METAXIN RELATED"/>
    <property type="match status" value="1"/>
</dbReference>
<dbReference type="EMDB" id="EMD-21916"/>
<dbReference type="OMA" id="RNAWLYT"/>
<dbReference type="GeneID" id="11511855"/>
<dbReference type="VEuPathDB" id="FungiDB:MYCTH_2142789"/>